<dbReference type="PROSITE" id="PS00687">
    <property type="entry name" value="ALDEHYDE_DEHYDR_GLU"/>
    <property type="match status" value="1"/>
</dbReference>
<dbReference type="InterPro" id="IPR016163">
    <property type="entry name" value="Ald_DH_C"/>
</dbReference>
<dbReference type="Pfam" id="PF00171">
    <property type="entry name" value="Aldedh"/>
    <property type="match status" value="1"/>
</dbReference>
<organism evidence="6 7">
    <name type="scientific">Sphingomonas psychrotolerans</name>
    <dbReference type="NCBI Taxonomy" id="1327635"/>
    <lineage>
        <taxon>Bacteria</taxon>
        <taxon>Pseudomonadati</taxon>
        <taxon>Pseudomonadota</taxon>
        <taxon>Alphaproteobacteria</taxon>
        <taxon>Sphingomonadales</taxon>
        <taxon>Sphingomonadaceae</taxon>
        <taxon>Sphingomonas</taxon>
    </lineage>
</organism>
<dbReference type="KEGG" id="sphc:CVN68_17410"/>
<evidence type="ECO:0000313" key="7">
    <source>
        <dbReference type="Proteomes" id="UP000229081"/>
    </source>
</evidence>
<dbReference type="RefSeq" id="WP_100283322.1">
    <property type="nucleotide sequence ID" value="NZ_CP024923.1"/>
</dbReference>
<protein>
    <submittedName>
        <fullName evidence="6">Betaine-aldehyde dehydrogenase</fullName>
    </submittedName>
</protein>
<dbReference type="GO" id="GO:0016620">
    <property type="term" value="F:oxidoreductase activity, acting on the aldehyde or oxo group of donors, NAD or NADP as acceptor"/>
    <property type="evidence" value="ECO:0007669"/>
    <property type="project" value="InterPro"/>
</dbReference>
<evidence type="ECO:0000313" key="6">
    <source>
        <dbReference type="EMBL" id="ATY33523.1"/>
    </source>
</evidence>
<dbReference type="FunFam" id="3.40.605.10:FF:000007">
    <property type="entry name" value="NAD/NADP-dependent betaine aldehyde dehydrogenase"/>
    <property type="match status" value="1"/>
</dbReference>
<evidence type="ECO:0000256" key="3">
    <source>
        <dbReference type="PROSITE-ProRule" id="PRU10007"/>
    </source>
</evidence>
<dbReference type="PANTHER" id="PTHR11699">
    <property type="entry name" value="ALDEHYDE DEHYDROGENASE-RELATED"/>
    <property type="match status" value="1"/>
</dbReference>
<evidence type="ECO:0000259" key="5">
    <source>
        <dbReference type="Pfam" id="PF00171"/>
    </source>
</evidence>
<feature type="domain" description="Aldehyde dehydrogenase" evidence="5">
    <location>
        <begin position="34"/>
        <end position="500"/>
    </location>
</feature>
<dbReference type="FunFam" id="3.40.309.10:FF:000012">
    <property type="entry name" value="Betaine aldehyde dehydrogenase"/>
    <property type="match status" value="1"/>
</dbReference>
<dbReference type="EMBL" id="CP024923">
    <property type="protein sequence ID" value="ATY33523.1"/>
    <property type="molecule type" value="Genomic_DNA"/>
</dbReference>
<dbReference type="InterPro" id="IPR016162">
    <property type="entry name" value="Ald_DH_N"/>
</dbReference>
<keyword evidence="7" id="KW-1185">Reference proteome</keyword>
<accession>A0A2K8MI38</accession>
<dbReference type="InterPro" id="IPR029510">
    <property type="entry name" value="Ald_DH_CS_GLU"/>
</dbReference>
<dbReference type="InterPro" id="IPR016160">
    <property type="entry name" value="Ald_DH_CS_CYS"/>
</dbReference>
<evidence type="ECO:0000256" key="2">
    <source>
        <dbReference type="ARBA" id="ARBA00023002"/>
    </source>
</evidence>
<proteinExistence type="inferred from homology"/>
<gene>
    <name evidence="6" type="ORF">CVN68_17410</name>
</gene>
<dbReference type="InterPro" id="IPR016161">
    <property type="entry name" value="Ald_DH/histidinol_DH"/>
</dbReference>
<dbReference type="PROSITE" id="PS00070">
    <property type="entry name" value="ALDEHYDE_DEHYDR_CYS"/>
    <property type="match status" value="1"/>
</dbReference>
<dbReference type="Gene3D" id="3.40.605.10">
    <property type="entry name" value="Aldehyde Dehydrogenase, Chain A, domain 1"/>
    <property type="match status" value="1"/>
</dbReference>
<dbReference type="SUPFAM" id="SSF53720">
    <property type="entry name" value="ALDH-like"/>
    <property type="match status" value="1"/>
</dbReference>
<evidence type="ECO:0000256" key="1">
    <source>
        <dbReference type="ARBA" id="ARBA00009986"/>
    </source>
</evidence>
<comment type="similarity">
    <text evidence="1 4">Belongs to the aldehyde dehydrogenase family.</text>
</comment>
<dbReference type="AlphaFoldDB" id="A0A2K8MI38"/>
<dbReference type="InterPro" id="IPR015590">
    <property type="entry name" value="Aldehyde_DH_dom"/>
</dbReference>
<name>A0A2K8MI38_9SPHN</name>
<feature type="active site" evidence="3">
    <location>
        <position position="276"/>
    </location>
</feature>
<evidence type="ECO:0000256" key="4">
    <source>
        <dbReference type="RuleBase" id="RU003345"/>
    </source>
</evidence>
<dbReference type="Proteomes" id="UP000229081">
    <property type="component" value="Chromosome"/>
</dbReference>
<keyword evidence="2 4" id="KW-0560">Oxidoreductase</keyword>
<sequence>MNEMTKISYAQHAYSDGAKTALGRRPQLFINNEWVDSSHGATIPVIDPSNGKEVTRIVDASDQDVDRAVAAARTAFDDGRWSDLPPIVREGMMHKLADLIARHADEFAELEAIDNGKPKGMAAGVDIPGAIGMMHYMAGWASKLGGDMIEPMSMPRGTVHSYVRREPVGVAAQIVPWNFPLLMAVLKIAPALAAGCTLILKPAEQTSLTALRLADLVAEAGFPAGTINIITGNGHTAGDRLVRHPDVDKVAFTGSTEVGKIINRTATDSLKRVTLELGGKSPVVVLPDVDVDATAVGAAGAIFFNSGQVCVAGSRLYAHRSIFDKLLEGVANAAAFWVPRPSLDPAGHMGPLVSSEQFDRVMGYIDAGKKAGASVAIGGDSPSSDGGYYVNPTVLVDVRPDMSVVQEEIFGPVVVAQRFDDLDEVAKSANDTCFGLGAGIWTRDISAMHKLAAKIKAGTVWGNCHAVIDPALPFGGYKQSGLGREQARQGVEAYTELKSVIIQL</sequence>
<dbReference type="OrthoDB" id="9802947at2"/>
<dbReference type="Gene3D" id="3.40.309.10">
    <property type="entry name" value="Aldehyde Dehydrogenase, Chain A, domain 2"/>
    <property type="match status" value="1"/>
</dbReference>
<reference evidence="6 7" key="1">
    <citation type="submission" date="2017-11" db="EMBL/GenBank/DDBJ databases">
        <title>Complete genome sequence of Sphingomonas sp. Strain Cra20, a psychrotolerant potential plant growth promoting rhizobacteria.</title>
        <authorList>
            <person name="Luo Y."/>
        </authorList>
    </citation>
    <scope>NUCLEOTIDE SEQUENCE [LARGE SCALE GENOMIC DNA]</scope>
    <source>
        <strain evidence="6 7">Cra20</strain>
    </source>
</reference>